<evidence type="ECO:0000313" key="1">
    <source>
        <dbReference type="EMBL" id="SOK59261.1"/>
    </source>
</evidence>
<gene>
    <name evidence="1" type="primary">g453</name>
</gene>
<protein>
    <submittedName>
        <fullName evidence="1">Uncharacterized protein</fullName>
    </submittedName>
</protein>
<evidence type="ECO:0000313" key="2">
    <source>
        <dbReference type="Proteomes" id="UP000241364"/>
    </source>
</evidence>
<accession>A0A2C9CZI7</accession>
<reference evidence="2" key="1">
    <citation type="submission" date="2017-10" db="EMBL/GenBank/DDBJ databases">
        <authorList>
            <person name="Skurnik M."/>
        </authorList>
    </citation>
    <scope>NUCLEOTIDE SEQUENCE [LARGE SCALE GENOMIC DNA]</scope>
    <source>
        <strain evidence="2">fHe-Yen9-03</strain>
    </source>
</reference>
<organism evidence="1 2">
    <name type="scientific">Yersinia phage fHe-Yen9-03</name>
    <dbReference type="NCBI Taxonomy" id="2052743"/>
    <lineage>
        <taxon>Viruses</taxon>
        <taxon>Duplodnaviria</taxon>
        <taxon>Heunggongvirae</taxon>
        <taxon>Uroviricota</taxon>
        <taxon>Caudoviricetes</taxon>
        <taxon>Eneladusvirus</taxon>
        <taxon>Eneladusvirus Yen904</taxon>
    </lineage>
</organism>
<dbReference type="Proteomes" id="UP000241364">
    <property type="component" value="Chromosome i"/>
</dbReference>
<sequence length="126" mass="15037">MHTIDNHADIIDDVITEILEIYTCKVEVYNYGNLFSQHGYSTKHNINYHINAKYYNNNSKNGRRANSLVIEFKFTNRVPKGLKDYYRLSIPEIQSITEERHFQLMLVTDDMYLDYEVINKLRTHIM</sequence>
<name>A0A2C9CZI7_9CAUD</name>
<dbReference type="EMBL" id="LT960552">
    <property type="protein sequence ID" value="SOK59261.1"/>
    <property type="molecule type" value="Genomic_DNA"/>
</dbReference>
<proteinExistence type="predicted"/>